<evidence type="ECO:0000313" key="15">
    <source>
        <dbReference type="RefSeq" id="XP_004490680.1"/>
    </source>
</evidence>
<gene>
    <name evidence="15" type="primary">LOC101504753</name>
</gene>
<sequence>MATAATGTVDANITKPIHGIVWACENSTDTRSRGIFYEDNPFSYTLPVLFIQTSLVSLLTTFLQFLLTPLGESSFFSQMLAGLILGPSVIGQSEFLSKWLFPLKTFYISETIGFFGIMIFMFLVGVKIDISIVKRTGRKAWVIGICSFIVPLIFSMLIAFVLRTTLHPEHNLYNSMGYIAFFLSTTSFHVTALHLADLKLLNSDMGRLAVSASMIGGSISLFWVTAATTEKQTRHRKDNSYHFMSICMIGLIVFIVCALRPIMLWMVRNTPQGKPIKEAYILSVFLMLLGCALVCEIIGEHFMIGPVIFGMAVPDGPPLGSALAERLETLVSDVFMPLYYLYSGARFKVFLIEARSFALVQVIAMFGFVGKIIGIMVPSIYWKMPVTDSLSLGLLMASHGVTQLLYLQTALHLRILDDQAYGNVLIAILWVTGATTPVVKFLYDPSKRYLSLNRKRTIENTPTNIELCIMTCIHYQDNTPTIINLLEISNPTLESPICFYVLHLIELKGRSTPLFIDHQPDNKMHTSHSHDSQHIINAFRSYEQQKSGNLLVKLYTSISPYETMHDEICTQVVDKRACLLIVPFHIQWRPTGVTESSPPIRALNRHLLRTAPCSVGILIERGALSKNNPLTIASYYSVGIVFIDGSDDREALAYAMRMAGHPGVRITLIRLMEPRKKNKNFINRDPDGDLIHKFKVDCIQIKRHDYREEIVRDCVEMINVIRSLEGCFDLILVGRRHENQSSLFSGLTEWNEYPELGPIGDMLVASDSTFDGSVLVIQQQKRSGATHQDLHVESVINKQETLTIVEVPRDRKVRQNV</sequence>
<dbReference type="PaxDb" id="3827-XP_004490680.1"/>
<feature type="transmembrane region" description="Helical" evidence="10">
    <location>
        <begin position="279"/>
        <end position="309"/>
    </location>
</feature>
<dbReference type="STRING" id="3827.A0A1S2XKE4"/>
<comment type="similarity">
    <text evidence="9">Belongs to the monovalent cation:proton antiporter 2 (CPA2) transporter (TC 2.A.37) family. CHX (TC 2.A.37.4) subfamily.</text>
</comment>
<feature type="transmembrane region" description="Helical" evidence="10">
    <location>
        <begin position="208"/>
        <end position="229"/>
    </location>
</feature>
<reference evidence="15" key="2">
    <citation type="submission" date="2025-08" db="UniProtKB">
        <authorList>
            <consortium name="RefSeq"/>
        </authorList>
    </citation>
    <scope>IDENTIFICATION</scope>
    <source>
        <tissue evidence="15">Etiolated seedlings</tissue>
    </source>
</reference>
<reference evidence="14" key="1">
    <citation type="journal article" date="2013" name="Nat. Biotechnol.">
        <title>Draft genome sequence of chickpea (Cicer arietinum) provides a resource for trait improvement.</title>
        <authorList>
            <person name="Varshney R.K."/>
            <person name="Song C."/>
            <person name="Saxena R.K."/>
            <person name="Azam S."/>
            <person name="Yu S."/>
            <person name="Sharpe A.G."/>
            <person name="Cannon S."/>
            <person name="Baek J."/>
            <person name="Rosen B.D."/>
            <person name="Tar'an B."/>
            <person name="Millan T."/>
            <person name="Zhang X."/>
            <person name="Ramsay L.D."/>
            <person name="Iwata A."/>
            <person name="Wang Y."/>
            <person name="Nelson W."/>
            <person name="Farmer A.D."/>
            <person name="Gaur P.M."/>
            <person name="Soderlund C."/>
            <person name="Penmetsa R.V."/>
            <person name="Xu C."/>
            <person name="Bharti A.K."/>
            <person name="He W."/>
            <person name="Winter P."/>
            <person name="Zhao S."/>
            <person name="Hane J.K."/>
            <person name="Carrasquilla-Garcia N."/>
            <person name="Condie J.A."/>
            <person name="Upadhyaya H.D."/>
            <person name="Luo M.C."/>
            <person name="Thudi M."/>
            <person name="Gowda C.L."/>
            <person name="Singh N.P."/>
            <person name="Lichtenzveig J."/>
            <person name="Gali K.K."/>
            <person name="Rubio J."/>
            <person name="Nadarajan N."/>
            <person name="Dolezel J."/>
            <person name="Bansal K.C."/>
            <person name="Xu X."/>
            <person name="Edwards D."/>
            <person name="Zhang G."/>
            <person name="Kahl G."/>
            <person name="Gil J."/>
            <person name="Singh K.B."/>
            <person name="Datta S.K."/>
            <person name="Jackson S.A."/>
            <person name="Wang J."/>
            <person name="Cook D.R."/>
        </authorList>
    </citation>
    <scope>NUCLEOTIDE SEQUENCE [LARGE SCALE GENOMIC DNA]</scope>
    <source>
        <strain evidence="14">cv. CDC Frontier</strain>
    </source>
</reference>
<dbReference type="OrthoDB" id="1868135at2759"/>
<organism evidence="14 15">
    <name type="scientific">Cicer arietinum</name>
    <name type="common">Chickpea</name>
    <name type="synonym">Garbanzo</name>
    <dbReference type="NCBI Taxonomy" id="3827"/>
    <lineage>
        <taxon>Eukaryota</taxon>
        <taxon>Viridiplantae</taxon>
        <taxon>Streptophyta</taxon>
        <taxon>Embryophyta</taxon>
        <taxon>Tracheophyta</taxon>
        <taxon>Spermatophyta</taxon>
        <taxon>Magnoliopsida</taxon>
        <taxon>eudicotyledons</taxon>
        <taxon>Gunneridae</taxon>
        <taxon>Pentapetalae</taxon>
        <taxon>rosids</taxon>
        <taxon>fabids</taxon>
        <taxon>Fabales</taxon>
        <taxon>Fabaceae</taxon>
        <taxon>Papilionoideae</taxon>
        <taxon>50 kb inversion clade</taxon>
        <taxon>NPAAA clade</taxon>
        <taxon>Hologalegina</taxon>
        <taxon>IRL clade</taxon>
        <taxon>Cicereae</taxon>
        <taxon>Cicer</taxon>
    </lineage>
</organism>
<dbReference type="GO" id="GO:0016020">
    <property type="term" value="C:membrane"/>
    <property type="evidence" value="ECO:0007669"/>
    <property type="project" value="UniProtKB-SubCell"/>
</dbReference>
<dbReference type="PANTHER" id="PTHR32468">
    <property type="entry name" value="CATION/H + ANTIPORTER"/>
    <property type="match status" value="1"/>
</dbReference>
<feature type="transmembrane region" description="Helical" evidence="10">
    <location>
        <begin position="79"/>
        <end position="101"/>
    </location>
</feature>
<keyword evidence="3" id="KW-0633">Potassium transport</keyword>
<evidence type="ECO:0000256" key="7">
    <source>
        <dbReference type="ARBA" id="ARBA00023065"/>
    </source>
</evidence>
<dbReference type="GO" id="GO:1902600">
    <property type="term" value="P:proton transmembrane transport"/>
    <property type="evidence" value="ECO:0007669"/>
    <property type="project" value="InterPro"/>
</dbReference>
<dbReference type="InterPro" id="IPR050794">
    <property type="entry name" value="CPA2_transporter"/>
</dbReference>
<dbReference type="InterPro" id="IPR057291">
    <property type="entry name" value="CHX17_2nd"/>
</dbReference>
<protein>
    <submittedName>
        <fullName evidence="15">Cation/H(+) antiporter 15-like</fullName>
    </submittedName>
</protein>
<dbReference type="GeneID" id="101504753"/>
<evidence type="ECO:0000256" key="3">
    <source>
        <dbReference type="ARBA" id="ARBA00022538"/>
    </source>
</evidence>
<keyword evidence="4 10" id="KW-0812">Transmembrane</keyword>
<feature type="domain" description="Cation/H+ exchanger transmembrane" evidence="11">
    <location>
        <begin position="59"/>
        <end position="439"/>
    </location>
</feature>
<feature type="transmembrane region" description="Helical" evidence="10">
    <location>
        <begin position="420"/>
        <end position="443"/>
    </location>
</feature>
<dbReference type="eggNOG" id="KOG1650">
    <property type="taxonomic scope" value="Eukaryota"/>
</dbReference>
<evidence type="ECO:0000256" key="4">
    <source>
        <dbReference type="ARBA" id="ARBA00022692"/>
    </source>
</evidence>
<feature type="transmembrane region" description="Helical" evidence="10">
    <location>
        <begin position="175"/>
        <end position="196"/>
    </location>
</feature>
<feature type="domain" description="Cation/H(+) antiporter C-terminal" evidence="13">
    <location>
        <begin position="637"/>
        <end position="780"/>
    </location>
</feature>
<feature type="domain" description="Cation/H(+) antiporter central" evidence="12">
    <location>
        <begin position="498"/>
        <end position="623"/>
    </location>
</feature>
<feature type="transmembrane region" description="Helical" evidence="10">
    <location>
        <begin position="241"/>
        <end position="267"/>
    </location>
</feature>
<evidence type="ECO:0000256" key="10">
    <source>
        <dbReference type="SAM" id="Phobius"/>
    </source>
</evidence>
<evidence type="ECO:0000259" key="12">
    <source>
        <dbReference type="Pfam" id="PF23256"/>
    </source>
</evidence>
<dbReference type="GO" id="GO:0012505">
    <property type="term" value="C:endomembrane system"/>
    <property type="evidence" value="ECO:0007669"/>
    <property type="project" value="TreeGrafter"/>
</dbReference>
<keyword evidence="8 10" id="KW-0472">Membrane</keyword>
<evidence type="ECO:0000256" key="9">
    <source>
        <dbReference type="ARBA" id="ARBA00038341"/>
    </source>
</evidence>
<dbReference type="Pfam" id="PF00999">
    <property type="entry name" value="Na_H_Exchanger"/>
    <property type="match status" value="1"/>
</dbReference>
<dbReference type="Pfam" id="PF23259">
    <property type="entry name" value="CHX17_C"/>
    <property type="match status" value="1"/>
</dbReference>
<feature type="transmembrane region" description="Helical" evidence="10">
    <location>
        <begin position="329"/>
        <end position="345"/>
    </location>
</feature>
<dbReference type="GO" id="GO:0006885">
    <property type="term" value="P:regulation of pH"/>
    <property type="evidence" value="ECO:0007669"/>
    <property type="project" value="TreeGrafter"/>
</dbReference>
<dbReference type="Gene3D" id="1.20.1530.20">
    <property type="match status" value="1"/>
</dbReference>
<evidence type="ECO:0000256" key="5">
    <source>
        <dbReference type="ARBA" id="ARBA00022958"/>
    </source>
</evidence>
<keyword evidence="14" id="KW-1185">Reference proteome</keyword>
<evidence type="ECO:0000256" key="2">
    <source>
        <dbReference type="ARBA" id="ARBA00022448"/>
    </source>
</evidence>
<evidence type="ECO:0000313" key="14">
    <source>
        <dbReference type="Proteomes" id="UP000087171"/>
    </source>
</evidence>
<feature type="transmembrane region" description="Helical" evidence="10">
    <location>
        <begin position="389"/>
        <end position="408"/>
    </location>
</feature>
<dbReference type="KEGG" id="cam:101504753"/>
<dbReference type="Proteomes" id="UP000087171">
    <property type="component" value="Chromosome Ca2"/>
</dbReference>
<keyword evidence="6 10" id="KW-1133">Transmembrane helix</keyword>
<dbReference type="GO" id="GO:0006813">
    <property type="term" value="P:potassium ion transport"/>
    <property type="evidence" value="ECO:0007669"/>
    <property type="project" value="UniProtKB-KW"/>
</dbReference>
<keyword evidence="7" id="KW-0406">Ion transport</keyword>
<dbReference type="InterPro" id="IPR006153">
    <property type="entry name" value="Cation/H_exchanger_TM"/>
</dbReference>
<evidence type="ECO:0000256" key="6">
    <source>
        <dbReference type="ARBA" id="ARBA00022989"/>
    </source>
</evidence>
<keyword evidence="5" id="KW-0630">Potassium</keyword>
<proteinExistence type="inferred from homology"/>
<evidence type="ECO:0000256" key="1">
    <source>
        <dbReference type="ARBA" id="ARBA00004141"/>
    </source>
</evidence>
<dbReference type="Pfam" id="PF23256">
    <property type="entry name" value="CHX17_2nd"/>
    <property type="match status" value="1"/>
</dbReference>
<keyword evidence="2" id="KW-0813">Transport</keyword>
<accession>A0A1S2XKE4</accession>
<dbReference type="RefSeq" id="XP_004490680.1">
    <property type="nucleotide sequence ID" value="XM_004490623.3"/>
</dbReference>
<feature type="transmembrane region" description="Helical" evidence="10">
    <location>
        <begin position="357"/>
        <end position="377"/>
    </location>
</feature>
<evidence type="ECO:0000259" key="13">
    <source>
        <dbReference type="Pfam" id="PF23259"/>
    </source>
</evidence>
<evidence type="ECO:0000259" key="11">
    <source>
        <dbReference type="Pfam" id="PF00999"/>
    </source>
</evidence>
<dbReference type="InterPro" id="IPR038770">
    <property type="entry name" value="Na+/solute_symporter_sf"/>
</dbReference>
<feature type="transmembrane region" description="Helical" evidence="10">
    <location>
        <begin position="140"/>
        <end position="163"/>
    </location>
</feature>
<dbReference type="GO" id="GO:0015297">
    <property type="term" value="F:antiporter activity"/>
    <property type="evidence" value="ECO:0007669"/>
    <property type="project" value="InterPro"/>
</dbReference>
<dbReference type="InterPro" id="IPR057290">
    <property type="entry name" value="CHX17_C"/>
</dbReference>
<feature type="transmembrane region" description="Helical" evidence="10">
    <location>
        <begin position="107"/>
        <end position="128"/>
    </location>
</feature>
<name>A0A1S2XKE4_CICAR</name>
<comment type="subcellular location">
    <subcellularLocation>
        <location evidence="1">Membrane</location>
        <topology evidence="1">Multi-pass membrane protein</topology>
    </subcellularLocation>
</comment>
<evidence type="ECO:0000256" key="8">
    <source>
        <dbReference type="ARBA" id="ARBA00023136"/>
    </source>
</evidence>
<feature type="transmembrane region" description="Helical" evidence="10">
    <location>
        <begin position="44"/>
        <end position="67"/>
    </location>
</feature>
<dbReference type="AlphaFoldDB" id="A0A1S2XKE4"/>
<dbReference type="PANTHER" id="PTHR32468:SF66">
    <property type="entry name" value="CATION_H+ EXCHANGER DOMAIN-CONTAINING PROTEIN"/>
    <property type="match status" value="1"/>
</dbReference>